<dbReference type="EMBL" id="BTRK01000003">
    <property type="protein sequence ID" value="GMR40051.1"/>
    <property type="molecule type" value="Genomic_DNA"/>
</dbReference>
<reference evidence="4" key="1">
    <citation type="submission" date="2022-10" db="EMBL/GenBank/DDBJ databases">
        <title>Genome assembly of Pristionchus species.</title>
        <authorList>
            <person name="Yoshida K."/>
            <person name="Sommer R.J."/>
        </authorList>
    </citation>
    <scope>NUCLEOTIDE SEQUENCE [LARGE SCALE GENOMIC DNA]</scope>
    <source>
        <strain evidence="4">RS5460</strain>
    </source>
</reference>
<comment type="caution">
    <text evidence="3">The sequence shown here is derived from an EMBL/GenBank/DDBJ whole genome shotgun (WGS) entry which is preliminary data.</text>
</comment>
<keyword evidence="2" id="KW-0812">Transmembrane</keyword>
<feature type="compositionally biased region" description="Polar residues" evidence="1">
    <location>
        <begin position="131"/>
        <end position="149"/>
    </location>
</feature>
<dbReference type="AlphaFoldDB" id="A0AAN4ZFU3"/>
<feature type="region of interest" description="Disordered" evidence="1">
    <location>
        <begin position="22"/>
        <end position="51"/>
    </location>
</feature>
<sequence>FLLLLPMDNNRSSAAYMPLASSSPTAYSQPIPPIPPHSASSPTSSCTTTTDADPIYQNIEECRFLYDSPPSAEHEYRTIDKPSPTRPTLAASSSHPMDTPPGYRRINSATKASPIFSLPPPPPLDDVEIQKPSTSRSNEQYDSLSKTTSPASYYDDLSDYGEHHLVSTPARRSDFRPQSQPPEQLRRIGSQKGAGMLSTKSSSACTDSCLCCLILCTMLVFGLAYIVYFFFSDIESWTKTNVINKL</sequence>
<organism evidence="3 4">
    <name type="scientific">Pristionchus mayeri</name>
    <dbReference type="NCBI Taxonomy" id="1317129"/>
    <lineage>
        <taxon>Eukaryota</taxon>
        <taxon>Metazoa</taxon>
        <taxon>Ecdysozoa</taxon>
        <taxon>Nematoda</taxon>
        <taxon>Chromadorea</taxon>
        <taxon>Rhabditida</taxon>
        <taxon>Rhabditina</taxon>
        <taxon>Diplogasteromorpha</taxon>
        <taxon>Diplogasteroidea</taxon>
        <taxon>Neodiplogasteridae</taxon>
        <taxon>Pristionchus</taxon>
    </lineage>
</organism>
<evidence type="ECO:0000256" key="2">
    <source>
        <dbReference type="SAM" id="Phobius"/>
    </source>
</evidence>
<proteinExistence type="predicted"/>
<keyword evidence="4" id="KW-1185">Reference proteome</keyword>
<evidence type="ECO:0000256" key="1">
    <source>
        <dbReference type="SAM" id="MobiDB-lite"/>
    </source>
</evidence>
<accession>A0AAN4ZFU3</accession>
<keyword evidence="2" id="KW-1133">Transmembrane helix</keyword>
<protein>
    <submittedName>
        <fullName evidence="3">Uncharacterized protein</fullName>
    </submittedName>
</protein>
<evidence type="ECO:0000313" key="3">
    <source>
        <dbReference type="EMBL" id="GMR40051.1"/>
    </source>
</evidence>
<feature type="compositionally biased region" description="Low complexity" evidence="1">
    <location>
        <begin position="37"/>
        <end position="50"/>
    </location>
</feature>
<keyword evidence="2" id="KW-0472">Membrane</keyword>
<feature type="region of interest" description="Disordered" evidence="1">
    <location>
        <begin position="70"/>
        <end position="149"/>
    </location>
</feature>
<feature type="non-terminal residue" evidence="3">
    <location>
        <position position="1"/>
    </location>
</feature>
<evidence type="ECO:0000313" key="4">
    <source>
        <dbReference type="Proteomes" id="UP001328107"/>
    </source>
</evidence>
<dbReference type="Proteomes" id="UP001328107">
    <property type="component" value="Unassembled WGS sequence"/>
</dbReference>
<gene>
    <name evidence="3" type="ORF">PMAYCL1PPCAC_10246</name>
</gene>
<name>A0AAN4ZFU3_9BILA</name>
<feature type="region of interest" description="Disordered" evidence="1">
    <location>
        <begin position="167"/>
        <end position="193"/>
    </location>
</feature>
<feature type="transmembrane region" description="Helical" evidence="2">
    <location>
        <begin position="210"/>
        <end position="231"/>
    </location>
</feature>